<dbReference type="GeneTree" id="ENSGT00950000183054"/>
<comment type="subcellular location">
    <subcellularLocation>
        <location evidence="1">Cytoplasm</location>
    </subcellularLocation>
</comment>
<dbReference type="GO" id="GO:0005634">
    <property type="term" value="C:nucleus"/>
    <property type="evidence" value="ECO:0007669"/>
    <property type="project" value="TreeGrafter"/>
</dbReference>
<dbReference type="Ensembl" id="ENSEEET00000013543.2">
    <property type="protein sequence ID" value="ENSEEEP00000013377.2"/>
    <property type="gene ID" value="ENSEEEG00000006705.2"/>
</dbReference>
<reference evidence="7" key="2">
    <citation type="journal article" date="2017" name="Sci. Adv.">
        <title>A tail of two voltages: Proteomic comparison of the three electric organs of the electric eel.</title>
        <authorList>
            <person name="Traeger L.L."/>
            <person name="Sabat G."/>
            <person name="Barrett-Wilt G.A."/>
            <person name="Wells G.B."/>
            <person name="Sussman M.R."/>
        </authorList>
    </citation>
    <scope>NUCLEOTIDE SEQUENCE [LARGE SCALE GENOMIC DNA]</scope>
</reference>
<dbReference type="OMA" id="HMSRKTN"/>
<feature type="region of interest" description="Disordered" evidence="5">
    <location>
        <begin position="67"/>
        <end position="193"/>
    </location>
</feature>
<evidence type="ECO:0000313" key="6">
    <source>
        <dbReference type="Ensembl" id="ENSEEEP00000013377.2"/>
    </source>
</evidence>
<dbReference type="InterPro" id="IPR051976">
    <property type="entry name" value="Synaptopodin_domain"/>
</dbReference>
<evidence type="ECO:0000256" key="1">
    <source>
        <dbReference type="ARBA" id="ARBA00004496"/>
    </source>
</evidence>
<dbReference type="PANTHER" id="PTHR24217">
    <property type="entry name" value="PUTATIVE-RELATED"/>
    <property type="match status" value="1"/>
</dbReference>
<name>A0A4W4EQH9_ELEEL</name>
<proteinExistence type="inferred from homology"/>
<feature type="compositionally biased region" description="Basic and acidic residues" evidence="5">
    <location>
        <begin position="98"/>
        <end position="108"/>
    </location>
</feature>
<feature type="region of interest" description="Disordered" evidence="5">
    <location>
        <begin position="525"/>
        <end position="555"/>
    </location>
</feature>
<dbReference type="PANTHER" id="PTHR24217:SF13">
    <property type="entry name" value="SYNAPTOPODIN"/>
    <property type="match status" value="1"/>
</dbReference>
<dbReference type="GO" id="GO:0015629">
    <property type="term" value="C:actin cytoskeleton"/>
    <property type="evidence" value="ECO:0007669"/>
    <property type="project" value="TreeGrafter"/>
</dbReference>
<feature type="compositionally biased region" description="Pro residues" evidence="5">
    <location>
        <begin position="284"/>
        <end position="295"/>
    </location>
</feature>
<sequence length="737" mass="79660">MVRCPPFEWIKGLGRSVSLSEKELKEARTRSQIIAAQLTVPSSSSSRGVQLFNRRRQRVDAFTLVSIGGGQGEEGGHNESWNAPEPPSLSTPPRDRKHSADGRSERSKPRSGGAQDPGGFTSEEATQRDMDQAGEAVCETRHREDGVHESHFLPVRDKDEETPGELSGEAGQRGAPGGISTAAIADQSGEEGAELNKACECLRVPNGCHGNEVNGKACRPVSKQPAITNRTARPFLSPTTVGSAESTGPLITSSSTPHLPASQEPPRSQINIEPPSPASSRPVFSPPPPAPSYPTPPLPAAMSAWSSFTSHAPRPTAMSPPPGPTYYAPSTAPCPMFVPQLLSERRVVTSFRTGLLDEGRFRRVNRKSMFTFQEKPKLSPNPELLSLVQGADEMRKVRGQPESQQEEEMLALGAEASNFLAKDESGVEEALVPEWASTLKSSRTRARVEHTPEQALTDASGRGAELFARRQSRMERYVHEMAPGRRSPSPTHSLPPSWAYPSSMPGRVKAIVHSSNISAEISKTLQDQKASNKSIPAKVPVPTPAPVPDSPAMENGCSKVELELSRHQPYQLNSSLFILNPIKDPMSTLPRAAPPRKSMVTGFSFPQQTSLPSSPNPTQHAYRSAHFFSPPMTPVGMASGGAASPMSGMASPRSAVQTPKPTFSAKKAGIVPQLLYAEAINIRYSAGKREPLHAALWSLATRGHGSRYKCLILRHATKWQFSAELSIKLCISQITFR</sequence>
<organism evidence="6 7">
    <name type="scientific">Electrophorus electricus</name>
    <name type="common">Electric eel</name>
    <name type="synonym">Gymnotus electricus</name>
    <dbReference type="NCBI Taxonomy" id="8005"/>
    <lineage>
        <taxon>Eukaryota</taxon>
        <taxon>Metazoa</taxon>
        <taxon>Chordata</taxon>
        <taxon>Craniata</taxon>
        <taxon>Vertebrata</taxon>
        <taxon>Euteleostomi</taxon>
        <taxon>Actinopterygii</taxon>
        <taxon>Neopterygii</taxon>
        <taxon>Teleostei</taxon>
        <taxon>Ostariophysi</taxon>
        <taxon>Gymnotiformes</taxon>
        <taxon>Gymnotoidei</taxon>
        <taxon>Gymnotidae</taxon>
        <taxon>Electrophorus</taxon>
    </lineage>
</organism>
<evidence type="ECO:0000256" key="5">
    <source>
        <dbReference type="SAM" id="MobiDB-lite"/>
    </source>
</evidence>
<feature type="region of interest" description="Disordered" evidence="5">
    <location>
        <begin position="640"/>
        <end position="659"/>
    </location>
</feature>
<dbReference type="GO" id="GO:0032233">
    <property type="term" value="P:positive regulation of actin filament bundle assembly"/>
    <property type="evidence" value="ECO:0007669"/>
    <property type="project" value="TreeGrafter"/>
</dbReference>
<reference evidence="7" key="1">
    <citation type="journal article" date="2014" name="Science">
        <title>Nonhuman genetics. Genomic basis for the convergent evolution of electric organs.</title>
        <authorList>
            <person name="Gallant J.R."/>
            <person name="Traeger L.L."/>
            <person name="Volkening J.D."/>
            <person name="Moffett H."/>
            <person name="Chen P.H."/>
            <person name="Novina C.D."/>
            <person name="Phillips G.N.Jr."/>
            <person name="Anand R."/>
            <person name="Wells G.B."/>
            <person name="Pinch M."/>
            <person name="Guth R."/>
            <person name="Unguez G.A."/>
            <person name="Albert J.S."/>
            <person name="Zakon H.H."/>
            <person name="Samanta M.P."/>
            <person name="Sussman M.R."/>
        </authorList>
    </citation>
    <scope>NUCLEOTIDE SEQUENCE [LARGE SCALE GENOMIC DNA]</scope>
</reference>
<feature type="compositionally biased region" description="Polar residues" evidence="5">
    <location>
        <begin position="525"/>
        <end position="534"/>
    </location>
</feature>
<feature type="compositionally biased region" description="Pro residues" evidence="5">
    <location>
        <begin position="539"/>
        <end position="549"/>
    </location>
</feature>
<accession>A0A4W4EQH9</accession>
<evidence type="ECO:0008006" key="8">
    <source>
        <dbReference type="Google" id="ProtNLM"/>
    </source>
</evidence>
<reference evidence="6" key="5">
    <citation type="submission" date="2025-09" db="UniProtKB">
        <authorList>
            <consortium name="Ensembl"/>
        </authorList>
    </citation>
    <scope>IDENTIFICATION</scope>
</reference>
<evidence type="ECO:0000256" key="2">
    <source>
        <dbReference type="ARBA" id="ARBA00022490"/>
    </source>
</evidence>
<dbReference type="GO" id="GO:0030018">
    <property type="term" value="C:Z disc"/>
    <property type="evidence" value="ECO:0007669"/>
    <property type="project" value="TreeGrafter"/>
</dbReference>
<protein>
    <recommendedName>
        <fullName evidence="8">Synaptopodin</fullName>
    </recommendedName>
</protein>
<keyword evidence="7" id="KW-1185">Reference proteome</keyword>
<feature type="compositionally biased region" description="Polar residues" evidence="5">
    <location>
        <begin position="229"/>
        <end position="257"/>
    </location>
</feature>
<dbReference type="STRING" id="8005.ENSEEEP00000013377"/>
<dbReference type="GO" id="GO:0003779">
    <property type="term" value="F:actin binding"/>
    <property type="evidence" value="ECO:0007669"/>
    <property type="project" value="TreeGrafter"/>
</dbReference>
<reference evidence="6" key="4">
    <citation type="submission" date="2025-08" db="UniProtKB">
        <authorList>
            <consortium name="Ensembl"/>
        </authorList>
    </citation>
    <scope>IDENTIFICATION</scope>
</reference>
<evidence type="ECO:0000256" key="3">
    <source>
        <dbReference type="ARBA" id="ARBA00022553"/>
    </source>
</evidence>
<comment type="similarity">
    <text evidence="4">Belongs to the synaptopodin family.</text>
</comment>
<keyword evidence="2" id="KW-0963">Cytoplasm</keyword>
<keyword evidence="3" id="KW-0597">Phosphoprotein</keyword>
<evidence type="ECO:0000256" key="4">
    <source>
        <dbReference type="ARBA" id="ARBA00038161"/>
    </source>
</evidence>
<evidence type="ECO:0000313" key="7">
    <source>
        <dbReference type="Proteomes" id="UP000314983"/>
    </source>
</evidence>
<dbReference type="Proteomes" id="UP000314983">
    <property type="component" value="Chromosome 2"/>
</dbReference>
<dbReference type="AlphaFoldDB" id="A0A4W4EQH9"/>
<feature type="compositionally biased region" description="Basic and acidic residues" evidence="5">
    <location>
        <begin position="138"/>
        <end position="161"/>
    </location>
</feature>
<reference evidence="6" key="3">
    <citation type="submission" date="2020-05" db="EMBL/GenBank/DDBJ databases">
        <title>Electrophorus electricus (electric eel) genome, fEleEle1, primary haplotype.</title>
        <authorList>
            <person name="Myers G."/>
            <person name="Meyer A."/>
            <person name="Fedrigo O."/>
            <person name="Formenti G."/>
            <person name="Rhie A."/>
            <person name="Tracey A."/>
            <person name="Sims Y."/>
            <person name="Jarvis E.D."/>
        </authorList>
    </citation>
    <scope>NUCLEOTIDE SEQUENCE [LARGE SCALE GENOMIC DNA]</scope>
</reference>
<feature type="region of interest" description="Disordered" evidence="5">
    <location>
        <begin position="229"/>
        <end position="295"/>
    </location>
</feature>